<comment type="caution">
    <text evidence="4">The sequence shown here is derived from an EMBL/GenBank/DDBJ whole genome shotgun (WGS) entry which is preliminary data.</text>
</comment>
<feature type="transmembrane region" description="Helical" evidence="2">
    <location>
        <begin position="75"/>
        <end position="97"/>
    </location>
</feature>
<sequence>MDLIHRLLCSAFLNLVIVVDDINFIVCEPGTTRYKFAQCWMRFVYEVSGEYCYPVYKYVYGYYYYKCETEVNGGAIAGAIIGVLFGIVFISTVISICKKKCGTRVSTIHTTPHHGGPTIITQQQQQHGPPPMMYGQYPQPGGPMYNQPPAYPPPQPNYPPPQGNYPPPKY</sequence>
<proteinExistence type="predicted"/>
<evidence type="ECO:0000256" key="1">
    <source>
        <dbReference type="SAM" id="MobiDB-lite"/>
    </source>
</evidence>
<dbReference type="AlphaFoldDB" id="A0A8B6GNT5"/>
<feature type="signal peptide" evidence="3">
    <location>
        <begin position="1"/>
        <end position="27"/>
    </location>
</feature>
<dbReference type="EMBL" id="UYJE01008721">
    <property type="protein sequence ID" value="VDI66618.1"/>
    <property type="molecule type" value="Genomic_DNA"/>
</dbReference>
<name>A0A8B6GNT5_MYTGA</name>
<feature type="chain" id="PRO_5032436504" description="Cysteine and tyrosine-rich protein 1" evidence="3">
    <location>
        <begin position="28"/>
        <end position="170"/>
    </location>
</feature>
<keyword evidence="2" id="KW-0472">Membrane</keyword>
<evidence type="ECO:0000313" key="5">
    <source>
        <dbReference type="Proteomes" id="UP000596742"/>
    </source>
</evidence>
<protein>
    <recommendedName>
        <fullName evidence="6">Cysteine and tyrosine-rich protein 1</fullName>
    </recommendedName>
</protein>
<feature type="region of interest" description="Disordered" evidence="1">
    <location>
        <begin position="112"/>
        <end position="170"/>
    </location>
</feature>
<keyword evidence="5" id="KW-1185">Reference proteome</keyword>
<dbReference type="Proteomes" id="UP000596742">
    <property type="component" value="Unassembled WGS sequence"/>
</dbReference>
<keyword evidence="2" id="KW-0812">Transmembrane</keyword>
<organism evidence="4 5">
    <name type="scientific">Mytilus galloprovincialis</name>
    <name type="common">Mediterranean mussel</name>
    <dbReference type="NCBI Taxonomy" id="29158"/>
    <lineage>
        <taxon>Eukaryota</taxon>
        <taxon>Metazoa</taxon>
        <taxon>Spiralia</taxon>
        <taxon>Lophotrochozoa</taxon>
        <taxon>Mollusca</taxon>
        <taxon>Bivalvia</taxon>
        <taxon>Autobranchia</taxon>
        <taxon>Pteriomorphia</taxon>
        <taxon>Mytilida</taxon>
        <taxon>Mytiloidea</taxon>
        <taxon>Mytilidae</taxon>
        <taxon>Mytilinae</taxon>
        <taxon>Mytilus</taxon>
    </lineage>
</organism>
<gene>
    <name evidence="4" type="ORF">MGAL_10B089495</name>
</gene>
<evidence type="ECO:0000256" key="2">
    <source>
        <dbReference type="SAM" id="Phobius"/>
    </source>
</evidence>
<evidence type="ECO:0000256" key="3">
    <source>
        <dbReference type="SAM" id="SignalP"/>
    </source>
</evidence>
<keyword evidence="2" id="KW-1133">Transmembrane helix</keyword>
<keyword evidence="3" id="KW-0732">Signal</keyword>
<reference evidence="4" key="1">
    <citation type="submission" date="2018-11" db="EMBL/GenBank/DDBJ databases">
        <authorList>
            <person name="Alioto T."/>
            <person name="Alioto T."/>
        </authorList>
    </citation>
    <scope>NUCLEOTIDE SEQUENCE</scope>
</reference>
<accession>A0A8B6GNT5</accession>
<evidence type="ECO:0000313" key="4">
    <source>
        <dbReference type="EMBL" id="VDI66618.1"/>
    </source>
</evidence>
<evidence type="ECO:0008006" key="6">
    <source>
        <dbReference type="Google" id="ProtNLM"/>
    </source>
</evidence>
<feature type="compositionally biased region" description="Low complexity" evidence="1">
    <location>
        <begin position="112"/>
        <end position="148"/>
    </location>
</feature>
<feature type="compositionally biased region" description="Pro residues" evidence="1">
    <location>
        <begin position="149"/>
        <end position="170"/>
    </location>
</feature>